<dbReference type="InterPro" id="IPR001584">
    <property type="entry name" value="Integrase_cat-core"/>
</dbReference>
<keyword evidence="4" id="KW-1185">Reference proteome</keyword>
<dbReference type="InterPro" id="IPR012337">
    <property type="entry name" value="RNaseH-like_sf"/>
</dbReference>
<keyword evidence="1" id="KW-0645">Protease</keyword>
<evidence type="ECO:0000259" key="2">
    <source>
        <dbReference type="PROSITE" id="PS50994"/>
    </source>
</evidence>
<dbReference type="SUPFAM" id="SSF53098">
    <property type="entry name" value="Ribonuclease H-like"/>
    <property type="match status" value="1"/>
</dbReference>
<dbReference type="EMBL" id="BQNB010014268">
    <property type="protein sequence ID" value="GJT26150.1"/>
    <property type="molecule type" value="Genomic_DNA"/>
</dbReference>
<dbReference type="Pfam" id="PF13976">
    <property type="entry name" value="gag_pre-integrs"/>
    <property type="match status" value="1"/>
</dbReference>
<dbReference type="Pfam" id="PF22936">
    <property type="entry name" value="Pol_BBD"/>
    <property type="match status" value="1"/>
</dbReference>
<evidence type="ECO:0000313" key="3">
    <source>
        <dbReference type="EMBL" id="GJT26150.1"/>
    </source>
</evidence>
<dbReference type="InterPro" id="IPR036397">
    <property type="entry name" value="RNaseH_sf"/>
</dbReference>
<organism evidence="3 4">
    <name type="scientific">Tanacetum coccineum</name>
    <dbReference type="NCBI Taxonomy" id="301880"/>
    <lineage>
        <taxon>Eukaryota</taxon>
        <taxon>Viridiplantae</taxon>
        <taxon>Streptophyta</taxon>
        <taxon>Embryophyta</taxon>
        <taxon>Tracheophyta</taxon>
        <taxon>Spermatophyta</taxon>
        <taxon>Magnoliopsida</taxon>
        <taxon>eudicotyledons</taxon>
        <taxon>Gunneridae</taxon>
        <taxon>Pentapetalae</taxon>
        <taxon>asterids</taxon>
        <taxon>campanulids</taxon>
        <taxon>Asterales</taxon>
        <taxon>Asteraceae</taxon>
        <taxon>Asteroideae</taxon>
        <taxon>Anthemideae</taxon>
        <taxon>Anthemidinae</taxon>
        <taxon>Tanacetum</taxon>
    </lineage>
</organism>
<dbReference type="PROSITE" id="PS50994">
    <property type="entry name" value="INTEGRASE"/>
    <property type="match status" value="1"/>
</dbReference>
<dbReference type="InterPro" id="IPR054722">
    <property type="entry name" value="PolX-like_BBD"/>
</dbReference>
<feature type="domain" description="Integrase catalytic" evidence="2">
    <location>
        <begin position="379"/>
        <end position="546"/>
    </location>
</feature>
<protein>
    <submittedName>
        <fullName evidence="3">Retrovirus-related pol polyprotein from transposon TNT 1-94</fullName>
    </submittedName>
</protein>
<name>A0ABQ5CGT0_9ASTR</name>
<keyword evidence="1" id="KW-0378">Hydrolase</keyword>
<dbReference type="InterPro" id="IPR039537">
    <property type="entry name" value="Retrotran_Ty1/copia-like"/>
</dbReference>
<dbReference type="PANTHER" id="PTHR42648:SF21">
    <property type="entry name" value="CYSTEINE-RICH RLK (RECEPTOR-LIKE PROTEIN KINASE) 8"/>
    <property type="match status" value="1"/>
</dbReference>
<dbReference type="Proteomes" id="UP001151760">
    <property type="component" value="Unassembled WGS sequence"/>
</dbReference>
<reference evidence="3" key="1">
    <citation type="journal article" date="2022" name="Int. J. Mol. Sci.">
        <title>Draft Genome of Tanacetum Coccineum: Genomic Comparison of Closely Related Tanacetum-Family Plants.</title>
        <authorList>
            <person name="Yamashiro T."/>
            <person name="Shiraishi A."/>
            <person name="Nakayama K."/>
            <person name="Satake H."/>
        </authorList>
    </citation>
    <scope>NUCLEOTIDE SEQUENCE</scope>
</reference>
<sequence>MTLYNALPLKNCKIDLLNQEYKKSSISNEKTIDSCFTRFNAIVTSLKSLDPDYSSKNHVRKFLRALPLKWRAKVTAIEEAKDFATLPFDELIRNLKVYEMVLDNDGVASKTTTKNGTSASSSARVVDSDGVIDLEMAKIDSEKAMEVTLGTKVVKAQSQRELATIVGYKATSLVSAESQKRTRLLLKVCLKCDLLSDDWIVDSGCTKHMTENRRLFTSYKVYEGGYVVFGSNLKGKVVGRGNITHDSIKITNVEHVSGLAFNLISVGQLCDDDCLVNFTKEDCAISKNGKTLAKGHRRNDLYMCKLGDKSKQQIYLASVVDNSTLWHRRLGHANMRLVQNLASNELVRNLPKLSFERHFCDTCGLGSQGNANNRTRNEVSTSRVLELLHLDLFGPSLIQSFEGNFYTLMIVDDHSNYTWVVFVESKDDVLEKFKILCKKLENLHDCSIVSIVTNHSSEFDKLQFGSFCEQHGMSYNLSGPFTSQSSEIVERTHRKLRKMSRAIKAYIVLNKETIRIEESLNVTFDEILPEPKSSSSVEDDRIDEPIVQDLNGSLSLQVNVSDEGYPKSLKEPRGHLIEQMFEISSNESGFDMDDHPNDEEVNNENVVVPQDSNEEMITKIYNTGIPPL</sequence>
<accession>A0ABQ5CGT0</accession>
<comment type="caution">
    <text evidence="3">The sequence shown here is derived from an EMBL/GenBank/DDBJ whole genome shotgun (WGS) entry which is preliminary data.</text>
</comment>
<evidence type="ECO:0000256" key="1">
    <source>
        <dbReference type="ARBA" id="ARBA00022670"/>
    </source>
</evidence>
<dbReference type="Gene3D" id="3.30.420.10">
    <property type="entry name" value="Ribonuclease H-like superfamily/Ribonuclease H"/>
    <property type="match status" value="1"/>
</dbReference>
<gene>
    <name evidence="3" type="ORF">Tco_0906425</name>
</gene>
<proteinExistence type="predicted"/>
<dbReference type="Pfam" id="PF14223">
    <property type="entry name" value="Retrotran_gag_2"/>
    <property type="match status" value="1"/>
</dbReference>
<dbReference type="PANTHER" id="PTHR42648">
    <property type="entry name" value="TRANSPOSASE, PUTATIVE-RELATED"/>
    <property type="match status" value="1"/>
</dbReference>
<dbReference type="InterPro" id="IPR025724">
    <property type="entry name" value="GAG-pre-integrase_dom"/>
</dbReference>
<evidence type="ECO:0000313" key="4">
    <source>
        <dbReference type="Proteomes" id="UP001151760"/>
    </source>
</evidence>
<reference evidence="3" key="2">
    <citation type="submission" date="2022-01" db="EMBL/GenBank/DDBJ databases">
        <authorList>
            <person name="Yamashiro T."/>
            <person name="Shiraishi A."/>
            <person name="Satake H."/>
            <person name="Nakayama K."/>
        </authorList>
    </citation>
    <scope>NUCLEOTIDE SEQUENCE</scope>
</reference>